<name>A0A5M9MWS5_9EURO</name>
<organism evidence="5 6">
    <name type="scientific">Aspergillus tanneri</name>
    <dbReference type="NCBI Taxonomy" id="1220188"/>
    <lineage>
        <taxon>Eukaryota</taxon>
        <taxon>Fungi</taxon>
        <taxon>Dikarya</taxon>
        <taxon>Ascomycota</taxon>
        <taxon>Pezizomycotina</taxon>
        <taxon>Eurotiomycetes</taxon>
        <taxon>Eurotiomycetidae</taxon>
        <taxon>Eurotiales</taxon>
        <taxon>Aspergillaceae</taxon>
        <taxon>Aspergillus</taxon>
        <taxon>Aspergillus subgen. Circumdati</taxon>
    </lineage>
</organism>
<protein>
    <recommendedName>
        <fullName evidence="7">S-adenosyl-L-methionine-dependent methyltransferase</fullName>
    </recommendedName>
</protein>
<evidence type="ECO:0000256" key="1">
    <source>
        <dbReference type="ARBA" id="ARBA00022553"/>
    </source>
</evidence>
<comment type="caution">
    <text evidence="5">The sequence shown here is derived from an EMBL/GenBank/DDBJ whole genome shotgun (WGS) entry which is preliminary data.</text>
</comment>
<keyword evidence="3" id="KW-0808">Transferase</keyword>
<dbReference type="RefSeq" id="XP_033428704.1">
    <property type="nucleotide sequence ID" value="XM_033569898.1"/>
</dbReference>
<sequence length="277" mass="30922">MTSPERVLNAEGQTRLVRHFQDQISEIESHAAGWSNLWDTDNSNLWDRGKPSPALIDLIEERRDLFYPLTETGKKKKALVPGCGKGYDVVMLALHGFDVYGLDVSATGVAIAREYAKAELATPQAYNFGKAWNSVESEGQATGEVTFIEGDFFQSDWETEGQFDLIYDYTFLCALHPSMRPRWASRMGELISPIGMLVCLEFPMYQDPKLPGPPWGLKGVHWNLLAEGGCGTVSDKGDDGLRNQGKAQFRRVLYVKPARSYESGKGTDMLSVYIKKP</sequence>
<reference evidence="5 6" key="1">
    <citation type="submission" date="2019-08" db="EMBL/GenBank/DDBJ databases">
        <title>The genome sequence of a newly discovered highly antifungal drug resistant Aspergillus species, Aspergillus tanneri NIH 1004.</title>
        <authorList>
            <person name="Mounaud S."/>
            <person name="Singh I."/>
            <person name="Joardar V."/>
            <person name="Pakala S."/>
            <person name="Pakala S."/>
            <person name="Venepally P."/>
            <person name="Chung J.K."/>
            <person name="Losada L."/>
            <person name="Nierman W.C."/>
        </authorList>
    </citation>
    <scope>NUCLEOTIDE SEQUENCE [LARGE SCALE GENOMIC DNA]</scope>
    <source>
        <strain evidence="5 6">NIH1004</strain>
    </source>
</reference>
<dbReference type="Gene3D" id="3.40.50.150">
    <property type="entry name" value="Vaccinia Virus protein VP39"/>
    <property type="match status" value="1"/>
</dbReference>
<dbReference type="PANTHER" id="PTHR32183:SF6">
    <property type="entry name" value="CYSTEINE SULFINATE DESULFINASE_CYSTEINE DESULFURASE AND RELATED ENZYMES"/>
    <property type="match status" value="1"/>
</dbReference>
<dbReference type="OrthoDB" id="276151at2759"/>
<evidence type="ECO:0000313" key="5">
    <source>
        <dbReference type="EMBL" id="KAA8649343.1"/>
    </source>
</evidence>
<evidence type="ECO:0008006" key="7">
    <source>
        <dbReference type="Google" id="ProtNLM"/>
    </source>
</evidence>
<dbReference type="PROSITE" id="PS51585">
    <property type="entry name" value="SAM_MT_TPMT"/>
    <property type="match status" value="1"/>
</dbReference>
<evidence type="ECO:0000256" key="4">
    <source>
        <dbReference type="ARBA" id="ARBA00022691"/>
    </source>
</evidence>
<keyword evidence="2" id="KW-0489">Methyltransferase</keyword>
<dbReference type="Pfam" id="PF05724">
    <property type="entry name" value="TPMT"/>
    <property type="match status" value="1"/>
</dbReference>
<gene>
    <name evidence="5" type="ORF">ATNIH1004_005244</name>
</gene>
<accession>A0A5M9MWS5</accession>
<dbReference type="GeneID" id="54327946"/>
<dbReference type="AlphaFoldDB" id="A0A5M9MWS5"/>
<keyword evidence="1" id="KW-0597">Phosphoprotein</keyword>
<dbReference type="GO" id="GO:0008757">
    <property type="term" value="F:S-adenosylmethionine-dependent methyltransferase activity"/>
    <property type="evidence" value="ECO:0007669"/>
    <property type="project" value="InterPro"/>
</dbReference>
<dbReference type="InterPro" id="IPR029063">
    <property type="entry name" value="SAM-dependent_MTases_sf"/>
</dbReference>
<evidence type="ECO:0000256" key="2">
    <source>
        <dbReference type="ARBA" id="ARBA00022603"/>
    </source>
</evidence>
<dbReference type="Proteomes" id="UP000324241">
    <property type="component" value="Unassembled WGS sequence"/>
</dbReference>
<evidence type="ECO:0000256" key="3">
    <source>
        <dbReference type="ARBA" id="ARBA00022679"/>
    </source>
</evidence>
<keyword evidence="4" id="KW-0949">S-adenosyl-L-methionine</keyword>
<dbReference type="CDD" id="cd02440">
    <property type="entry name" value="AdoMet_MTases"/>
    <property type="match status" value="1"/>
</dbReference>
<dbReference type="EMBL" id="QUQM01000003">
    <property type="protein sequence ID" value="KAA8649343.1"/>
    <property type="molecule type" value="Genomic_DNA"/>
</dbReference>
<proteinExistence type="predicted"/>
<evidence type="ECO:0000313" key="6">
    <source>
        <dbReference type="Proteomes" id="UP000324241"/>
    </source>
</evidence>
<dbReference type="InterPro" id="IPR008854">
    <property type="entry name" value="TPMT"/>
</dbReference>
<dbReference type="GO" id="GO:0032259">
    <property type="term" value="P:methylation"/>
    <property type="evidence" value="ECO:0007669"/>
    <property type="project" value="UniProtKB-KW"/>
</dbReference>
<dbReference type="PANTHER" id="PTHR32183">
    <property type="match status" value="1"/>
</dbReference>
<dbReference type="SUPFAM" id="SSF53335">
    <property type="entry name" value="S-adenosyl-L-methionine-dependent methyltransferases"/>
    <property type="match status" value="1"/>
</dbReference>
<dbReference type="VEuPathDB" id="FungiDB:EYZ11_009859"/>